<name>A0AAC8ZH00_9LACO</name>
<dbReference type="EMBL" id="CP012033">
    <property type="protein sequence ID" value="AKP64694.1"/>
    <property type="molecule type" value="Genomic_DNA"/>
</dbReference>
<dbReference type="KEGG" id="lko:ABN16_06585"/>
<proteinExistence type="predicted"/>
<reference evidence="2 3" key="1">
    <citation type="submission" date="2015-07" db="EMBL/GenBank/DDBJ databases">
        <title>Lactobacillus korensis/26-25/ whole genome sequencing.</title>
        <authorList>
            <person name="Kim M.K."/>
            <person name="Im W.-T."/>
            <person name="Srinivasan S."/>
            <person name="Lee J.-J."/>
        </authorList>
    </citation>
    <scope>NUCLEOTIDE SEQUENCE [LARGE SCALE GENOMIC DNA]</scope>
    <source>
        <strain evidence="2 3">26-25</strain>
    </source>
</reference>
<protein>
    <recommendedName>
        <fullName evidence="4">DUF5626 domain-containing protein</fullName>
    </recommendedName>
</protein>
<feature type="chain" id="PRO_5042067394" description="DUF5626 domain-containing protein" evidence="1">
    <location>
        <begin position="23"/>
        <end position="109"/>
    </location>
</feature>
<evidence type="ECO:0008006" key="4">
    <source>
        <dbReference type="Google" id="ProtNLM"/>
    </source>
</evidence>
<accession>A0AAC8ZH00</accession>
<keyword evidence="1" id="KW-0732">Signal</keyword>
<organism evidence="2 3">
    <name type="scientific">Levilactobacillus koreensis</name>
    <dbReference type="NCBI Taxonomy" id="637971"/>
    <lineage>
        <taxon>Bacteria</taxon>
        <taxon>Bacillati</taxon>
        <taxon>Bacillota</taxon>
        <taxon>Bacilli</taxon>
        <taxon>Lactobacillales</taxon>
        <taxon>Lactobacillaceae</taxon>
        <taxon>Levilactobacillus</taxon>
    </lineage>
</organism>
<keyword evidence="3" id="KW-1185">Reference proteome</keyword>
<dbReference type="AlphaFoldDB" id="A0AAC8ZH00"/>
<feature type="signal peptide" evidence="1">
    <location>
        <begin position="1"/>
        <end position="22"/>
    </location>
</feature>
<dbReference type="RefSeq" id="WP_048734091.1">
    <property type="nucleotide sequence ID" value="NZ_CP012033.1"/>
</dbReference>
<dbReference type="Proteomes" id="UP000036000">
    <property type="component" value="Chromosome"/>
</dbReference>
<sequence length="109" mass="11888">MKTLFVTMVTCLAILFGGMANADAATLNVVHHSALSWSANYKIETSGDKIKKVSNVKASSRIGKITRQYVTQDSSNKVTLHITRVVGPATYHVRLSARVSKGKLYVTFS</sequence>
<evidence type="ECO:0000313" key="3">
    <source>
        <dbReference type="Proteomes" id="UP000036000"/>
    </source>
</evidence>
<gene>
    <name evidence="2" type="ORF">ABN16_06585</name>
</gene>
<evidence type="ECO:0000313" key="2">
    <source>
        <dbReference type="EMBL" id="AKP64694.1"/>
    </source>
</evidence>
<evidence type="ECO:0000256" key="1">
    <source>
        <dbReference type="SAM" id="SignalP"/>
    </source>
</evidence>